<protein>
    <submittedName>
        <fullName evidence="1">Uncharacterized protein</fullName>
    </submittedName>
</protein>
<gene>
    <name evidence="1" type="ORF">Patl1_15842</name>
</gene>
<keyword evidence="2" id="KW-1185">Reference proteome</keyword>
<evidence type="ECO:0000313" key="2">
    <source>
        <dbReference type="Proteomes" id="UP001164250"/>
    </source>
</evidence>
<sequence length="299" mass="33566">MEDLLVDRDLWGAIVNDRPTVGTAVVTTSETSEPGLSSTLGSNPAGGELSATDRAALAEWDKMDRIARGLIRICLEDSVLTNVMDQDTAKGLWQKLEDMCLSKSLVNVLFHRKKLYNLRMHDGDFVAAHLDEFNTLVNQLLAVDVQLTESEKVVTLLCSLPDTWDNLIVAIGVGGLTQMSWESICSTLLAEDMRRRGSEGSSRDALTARGRNLDRNSNKSGDRGKSRGRSKSKDKSKIKCWRCQEFGHFKKDCRNKPVKGRKLKLRTNGNQMVICMWLLHVWLDQTNRFGMLILVRRSI</sequence>
<dbReference type="EMBL" id="CM047902">
    <property type="protein sequence ID" value="KAJ0095321.1"/>
    <property type="molecule type" value="Genomic_DNA"/>
</dbReference>
<dbReference type="Proteomes" id="UP001164250">
    <property type="component" value="Chromosome 6"/>
</dbReference>
<organism evidence="1 2">
    <name type="scientific">Pistacia atlantica</name>
    <dbReference type="NCBI Taxonomy" id="434234"/>
    <lineage>
        <taxon>Eukaryota</taxon>
        <taxon>Viridiplantae</taxon>
        <taxon>Streptophyta</taxon>
        <taxon>Embryophyta</taxon>
        <taxon>Tracheophyta</taxon>
        <taxon>Spermatophyta</taxon>
        <taxon>Magnoliopsida</taxon>
        <taxon>eudicotyledons</taxon>
        <taxon>Gunneridae</taxon>
        <taxon>Pentapetalae</taxon>
        <taxon>rosids</taxon>
        <taxon>malvids</taxon>
        <taxon>Sapindales</taxon>
        <taxon>Anacardiaceae</taxon>
        <taxon>Pistacia</taxon>
    </lineage>
</organism>
<accession>A0ACC1B8P0</accession>
<proteinExistence type="predicted"/>
<name>A0ACC1B8P0_9ROSI</name>
<comment type="caution">
    <text evidence="1">The sequence shown here is derived from an EMBL/GenBank/DDBJ whole genome shotgun (WGS) entry which is preliminary data.</text>
</comment>
<reference evidence="2" key="1">
    <citation type="journal article" date="2023" name="G3 (Bethesda)">
        <title>Genome assembly and association tests identify interacting loci associated with vigor, precocity, and sex in interspecific pistachio rootstocks.</title>
        <authorList>
            <person name="Palmer W."/>
            <person name="Jacygrad E."/>
            <person name="Sagayaradj S."/>
            <person name="Cavanaugh K."/>
            <person name="Han R."/>
            <person name="Bertier L."/>
            <person name="Beede B."/>
            <person name="Kafkas S."/>
            <person name="Golino D."/>
            <person name="Preece J."/>
            <person name="Michelmore R."/>
        </authorList>
    </citation>
    <scope>NUCLEOTIDE SEQUENCE [LARGE SCALE GENOMIC DNA]</scope>
</reference>
<evidence type="ECO:0000313" key="1">
    <source>
        <dbReference type="EMBL" id="KAJ0095321.1"/>
    </source>
</evidence>